<dbReference type="EMBL" id="LJZV01000032">
    <property type="protein sequence ID" value="KZD87341.1"/>
    <property type="molecule type" value="Genomic_DNA"/>
</dbReference>
<name>A0AAP1H736_BACIU</name>
<proteinExistence type="predicted"/>
<comment type="caution">
    <text evidence="1">The sequence shown here is derived from an EMBL/GenBank/DDBJ whole genome shotgun (WGS) entry which is preliminary data.</text>
</comment>
<protein>
    <submittedName>
        <fullName evidence="1">Uncharacterized protein</fullName>
    </submittedName>
</protein>
<sequence>MRDTEPYKTGYDEAFAKDFIKAVELANAVALNGEQRLLLAMESLNYLPFPKFIKIFSLSVNQAEKIVEQADFDEYVKDRFDLYVETGGIFDQESLEGIYQYRLKLAKRDIEDTPPREIITDSKILAMDLKKLLIEYIKEQGEGRK</sequence>
<dbReference type="Proteomes" id="UP000076442">
    <property type="component" value="Unassembled WGS sequence"/>
</dbReference>
<organism evidence="1 2">
    <name type="scientific">Bacillus subtilis</name>
    <dbReference type="NCBI Taxonomy" id="1423"/>
    <lineage>
        <taxon>Bacteria</taxon>
        <taxon>Bacillati</taxon>
        <taxon>Bacillota</taxon>
        <taxon>Bacilli</taxon>
        <taxon>Bacillales</taxon>
        <taxon>Bacillaceae</taxon>
        <taxon>Bacillus</taxon>
    </lineage>
</organism>
<evidence type="ECO:0000313" key="1">
    <source>
        <dbReference type="EMBL" id="KZD87341.1"/>
    </source>
</evidence>
<reference evidence="1 2" key="1">
    <citation type="submission" date="2015-09" db="EMBL/GenBank/DDBJ databases">
        <title>Spore heat resistance.</title>
        <authorList>
            <person name="Boekhorst J."/>
            <person name="Berendsen E.M."/>
            <person name="Wells-Bennik M.H."/>
            <person name="Kuipers O.P."/>
        </authorList>
    </citation>
    <scope>NUCLEOTIDE SEQUENCE [LARGE SCALE GENOMIC DNA]</scope>
    <source>
        <strain evidence="1 2">B4122</strain>
    </source>
</reference>
<dbReference type="RefSeq" id="WP_042977409.1">
    <property type="nucleotide sequence ID" value="NZ_JXHR01000028.1"/>
</dbReference>
<accession>A0AAP1H736</accession>
<dbReference type="AlphaFoldDB" id="A0AAP1H736"/>
<gene>
    <name evidence="1" type="ORF">B4122_4565</name>
</gene>
<evidence type="ECO:0000313" key="2">
    <source>
        <dbReference type="Proteomes" id="UP000076442"/>
    </source>
</evidence>